<reference evidence="8 9" key="1">
    <citation type="submission" date="2019-03" db="EMBL/GenBank/DDBJ databases">
        <title>Genomic Encyclopedia of Type Strains, Phase III (KMG-III): the genomes of soil and plant-associated and newly described type strains.</title>
        <authorList>
            <person name="Whitman W."/>
        </authorList>
    </citation>
    <scope>NUCLEOTIDE SEQUENCE [LARGE SCALE GENOMIC DNA]</scope>
    <source>
        <strain evidence="8 9">CECT 7378</strain>
    </source>
</reference>
<evidence type="ECO:0000259" key="7">
    <source>
        <dbReference type="SMART" id="SM00861"/>
    </source>
</evidence>
<dbReference type="InterPro" id="IPR033248">
    <property type="entry name" value="Transketolase_C"/>
</dbReference>
<dbReference type="SMART" id="SM00861">
    <property type="entry name" value="Transket_pyr"/>
    <property type="match status" value="1"/>
</dbReference>
<dbReference type="CDD" id="cd07036">
    <property type="entry name" value="TPP_PYR_E1-PDHc-beta_like"/>
    <property type="match status" value="1"/>
</dbReference>
<dbReference type="PANTHER" id="PTHR43257:SF2">
    <property type="entry name" value="PYRUVATE DEHYDROGENASE E1 COMPONENT SUBUNIT BETA"/>
    <property type="match status" value="1"/>
</dbReference>
<dbReference type="AlphaFoldDB" id="A0A4R6M4K8"/>
<comment type="function">
    <text evidence="2">The branched-chain alpha-keto dehydrogenase complex catalyzes the overall conversion of alpha-keto acids to acyl-CoA and CO(2). It contains multiple copies of three enzymatic components: branched-chain alpha-keto acid decarboxylase (E1), lipoamide acyltransferase (E2) and lipoamide dehydrogenase (E3).</text>
</comment>
<comment type="caution">
    <text evidence="8">The sequence shown here is derived from an EMBL/GenBank/DDBJ whole genome shotgun (WGS) entry which is preliminary data.</text>
</comment>
<dbReference type="Pfam" id="PF02780">
    <property type="entry name" value="Transketolase_C"/>
    <property type="match status" value="1"/>
</dbReference>
<feature type="domain" description="Transketolase-like pyrimidine-binding" evidence="7">
    <location>
        <begin position="12"/>
        <end position="187"/>
    </location>
</feature>
<organism evidence="8 9">
    <name type="scientific">Marinomonas balearica</name>
    <dbReference type="NCBI Taxonomy" id="491947"/>
    <lineage>
        <taxon>Bacteria</taxon>
        <taxon>Pseudomonadati</taxon>
        <taxon>Pseudomonadota</taxon>
        <taxon>Gammaproteobacteria</taxon>
        <taxon>Oceanospirillales</taxon>
        <taxon>Oceanospirillaceae</taxon>
        <taxon>Marinomonas</taxon>
    </lineage>
</organism>
<proteinExistence type="predicted"/>
<dbReference type="Pfam" id="PF02779">
    <property type="entry name" value="Transket_pyr"/>
    <property type="match status" value="1"/>
</dbReference>
<accession>A0A4R6M4K8</accession>
<dbReference type="Proteomes" id="UP000294656">
    <property type="component" value="Unassembled WGS sequence"/>
</dbReference>
<keyword evidence="9" id="KW-1185">Reference proteome</keyword>
<evidence type="ECO:0000256" key="3">
    <source>
        <dbReference type="ARBA" id="ARBA00023002"/>
    </source>
</evidence>
<protein>
    <recommendedName>
        <fullName evidence="5">2-oxoisovalerate dehydrogenase subunit beta</fullName>
    </recommendedName>
    <alternativeName>
        <fullName evidence="6">Branched-chain alpha-keto acid dehydrogenase E1 component beta chain</fullName>
    </alternativeName>
</protein>
<evidence type="ECO:0000313" key="8">
    <source>
        <dbReference type="EMBL" id="TDO96237.1"/>
    </source>
</evidence>
<evidence type="ECO:0000256" key="2">
    <source>
        <dbReference type="ARBA" id="ARBA00002859"/>
    </source>
</evidence>
<dbReference type="Gene3D" id="3.40.50.970">
    <property type="match status" value="1"/>
</dbReference>
<evidence type="ECO:0000256" key="5">
    <source>
        <dbReference type="ARBA" id="ARBA00070795"/>
    </source>
</evidence>
<keyword evidence="3" id="KW-0560">Oxidoreductase</keyword>
<dbReference type="InterPro" id="IPR005475">
    <property type="entry name" value="Transketolase-like_Pyr-bd"/>
</dbReference>
<dbReference type="SUPFAM" id="SSF52518">
    <property type="entry name" value="Thiamin diphosphate-binding fold (THDP-binding)"/>
    <property type="match status" value="1"/>
</dbReference>
<dbReference type="SUPFAM" id="SSF52922">
    <property type="entry name" value="TK C-terminal domain-like"/>
    <property type="match status" value="1"/>
</dbReference>
<keyword evidence="4" id="KW-0786">Thiamine pyrophosphate</keyword>
<name>A0A4R6M4K8_9GAMM</name>
<dbReference type="PANTHER" id="PTHR43257">
    <property type="entry name" value="PYRUVATE DEHYDROGENASE E1 COMPONENT BETA SUBUNIT"/>
    <property type="match status" value="1"/>
</dbReference>
<evidence type="ECO:0000256" key="1">
    <source>
        <dbReference type="ARBA" id="ARBA00001964"/>
    </source>
</evidence>
<dbReference type="FunFam" id="3.40.50.920:FF:000001">
    <property type="entry name" value="Pyruvate dehydrogenase E1 beta subunit"/>
    <property type="match status" value="1"/>
</dbReference>
<evidence type="ECO:0000256" key="4">
    <source>
        <dbReference type="ARBA" id="ARBA00023052"/>
    </source>
</evidence>
<evidence type="ECO:0000256" key="6">
    <source>
        <dbReference type="ARBA" id="ARBA00082400"/>
    </source>
</evidence>
<dbReference type="InterPro" id="IPR029061">
    <property type="entry name" value="THDP-binding"/>
</dbReference>
<dbReference type="GO" id="GO:0016491">
    <property type="term" value="F:oxidoreductase activity"/>
    <property type="evidence" value="ECO:0007669"/>
    <property type="project" value="UniProtKB-KW"/>
</dbReference>
<dbReference type="InterPro" id="IPR009014">
    <property type="entry name" value="Transketo_C/PFOR_II"/>
</dbReference>
<keyword evidence="8" id="KW-0670">Pyruvate</keyword>
<evidence type="ECO:0000313" key="9">
    <source>
        <dbReference type="Proteomes" id="UP000294656"/>
    </source>
</evidence>
<dbReference type="Gene3D" id="3.40.50.920">
    <property type="match status" value="1"/>
</dbReference>
<gene>
    <name evidence="8" type="ORF">DFP79_2809</name>
</gene>
<sequence length="356" mass="39174">MSMLTSRSARVLKYFEALSEGAYQAMEEDSRVFMMGLDIDDHKSIQGSTKGLLDKFGSERIFTTPLSEDAMTGVAIGAAMAGQRPIHVHIRMDFLLLCMNQLVNIAAKSHYMYGGTVQVPMVIRTMIGKSWGQGAQHSQGLHSLFAHIPGMKVVAPSNAYDAKGLTIQAVRDNNPVLIMEHRLLYGSETVVPEEAYAVEFGKARVMREGKDLTIVGVSNMVNEAYRAAELLAEQGIEAEVIDPVTISPLDFETIERSVNKTGRLLVVDNAWLNCGVSAEIVARVAESEIIEVKPKVRRMGFAETTCPTTPTLEDAFYPNPKTIAMSAYRLATGEDGWIPDSKRCELAYQSQFKGPF</sequence>
<comment type="cofactor">
    <cofactor evidence="1">
        <name>thiamine diphosphate</name>
        <dbReference type="ChEBI" id="CHEBI:58937"/>
    </cofactor>
</comment>
<dbReference type="RefSeq" id="WP_208111440.1">
    <property type="nucleotide sequence ID" value="NZ_SNXC01000014.1"/>
</dbReference>
<dbReference type="EMBL" id="SNXC01000014">
    <property type="protein sequence ID" value="TDO96237.1"/>
    <property type="molecule type" value="Genomic_DNA"/>
</dbReference>
<dbReference type="FunFam" id="3.40.50.970:FF:000001">
    <property type="entry name" value="Pyruvate dehydrogenase E1 beta subunit"/>
    <property type="match status" value="1"/>
</dbReference>